<reference evidence="1" key="1">
    <citation type="journal article" date="2014" name="Front. Microbiol.">
        <title>High frequency of phylogenetically diverse reductive dehalogenase-homologous genes in deep subseafloor sedimentary metagenomes.</title>
        <authorList>
            <person name="Kawai M."/>
            <person name="Futagami T."/>
            <person name="Toyoda A."/>
            <person name="Takaki Y."/>
            <person name="Nishi S."/>
            <person name="Hori S."/>
            <person name="Arai W."/>
            <person name="Tsubouchi T."/>
            <person name="Morono Y."/>
            <person name="Uchiyama I."/>
            <person name="Ito T."/>
            <person name="Fujiyama A."/>
            <person name="Inagaki F."/>
            <person name="Takami H."/>
        </authorList>
    </citation>
    <scope>NUCLEOTIDE SEQUENCE</scope>
    <source>
        <strain evidence="1">Expedition CK06-06</strain>
    </source>
</reference>
<feature type="non-terminal residue" evidence="1">
    <location>
        <position position="1"/>
    </location>
</feature>
<comment type="caution">
    <text evidence="1">The sequence shown here is derived from an EMBL/GenBank/DDBJ whole genome shotgun (WGS) entry which is preliminary data.</text>
</comment>
<organism evidence="1">
    <name type="scientific">marine sediment metagenome</name>
    <dbReference type="NCBI Taxonomy" id="412755"/>
    <lineage>
        <taxon>unclassified sequences</taxon>
        <taxon>metagenomes</taxon>
        <taxon>ecological metagenomes</taxon>
    </lineage>
</organism>
<dbReference type="AlphaFoldDB" id="X1VR59"/>
<evidence type="ECO:0000313" key="1">
    <source>
        <dbReference type="EMBL" id="GAJ19371.1"/>
    </source>
</evidence>
<sequence length="36" mass="4227">IEDGIWSKCTLTKIDKGITTNWEISKGYRLVKYLRP</sequence>
<feature type="non-terminal residue" evidence="1">
    <location>
        <position position="36"/>
    </location>
</feature>
<proteinExistence type="predicted"/>
<accession>X1VR59</accession>
<protein>
    <submittedName>
        <fullName evidence="1">Uncharacterized protein</fullName>
    </submittedName>
</protein>
<gene>
    <name evidence="1" type="ORF">S12H4_63557</name>
</gene>
<name>X1VR59_9ZZZZ</name>
<dbReference type="EMBL" id="BARW01043350">
    <property type="protein sequence ID" value="GAJ19371.1"/>
    <property type="molecule type" value="Genomic_DNA"/>
</dbReference>